<feature type="chain" id="PRO_5022959005" evidence="3">
    <location>
        <begin position="31"/>
        <end position="400"/>
    </location>
</feature>
<keyword evidence="3" id="KW-0732">Signal</keyword>
<proteinExistence type="predicted"/>
<dbReference type="EMBL" id="ML213630">
    <property type="protein sequence ID" value="TFK34532.1"/>
    <property type="molecule type" value="Genomic_DNA"/>
</dbReference>
<dbReference type="OrthoDB" id="2142213at2759"/>
<feature type="region of interest" description="Disordered" evidence="1">
    <location>
        <begin position="56"/>
        <end position="79"/>
    </location>
</feature>
<organism evidence="4 5">
    <name type="scientific">Crucibulum laeve</name>
    <dbReference type="NCBI Taxonomy" id="68775"/>
    <lineage>
        <taxon>Eukaryota</taxon>
        <taxon>Fungi</taxon>
        <taxon>Dikarya</taxon>
        <taxon>Basidiomycota</taxon>
        <taxon>Agaricomycotina</taxon>
        <taxon>Agaricomycetes</taxon>
        <taxon>Agaricomycetidae</taxon>
        <taxon>Agaricales</taxon>
        <taxon>Agaricineae</taxon>
        <taxon>Nidulariaceae</taxon>
        <taxon>Crucibulum</taxon>
    </lineage>
</organism>
<feature type="transmembrane region" description="Helical" evidence="2">
    <location>
        <begin position="378"/>
        <end position="399"/>
    </location>
</feature>
<keyword evidence="5" id="KW-1185">Reference proteome</keyword>
<evidence type="ECO:0000313" key="5">
    <source>
        <dbReference type="Proteomes" id="UP000308652"/>
    </source>
</evidence>
<gene>
    <name evidence="4" type="ORF">BDQ12DRAFT_636225</name>
</gene>
<dbReference type="Proteomes" id="UP000308652">
    <property type="component" value="Unassembled WGS sequence"/>
</dbReference>
<evidence type="ECO:0000256" key="1">
    <source>
        <dbReference type="SAM" id="MobiDB-lite"/>
    </source>
</evidence>
<name>A0A5C3LP51_9AGAR</name>
<sequence length="400" mass="41081">MFASAPSSFKFSALALVGFLFLTSSLVVEAEGAPLRSRRSKSASYANIARQDSGTSATSTASATTTTPTSSSALSASQSQKLTLTPQQPALNFDVTAPLYTPSSSLVTLPDVPANCAIYASISPSPSSECTGSMTATNVTFDDCGDAFTICRCENAEMSLSTAVDRLGKVPVGLRRYVNTVVVVPLGGANETAGDGTSAGSPHAYTLTSGDIHFFGDVQQASWIHESGHAYDYASGTPHSGSEEWLGAIGNDTRAPDTYGTNNAVEEFAQMTVLQVYLLTHENTMPPGYSADCMSHQLAFMASLPLFNATTLFANTCEVGENDGARHTTGPAFVNGGLRVLPVPPVPADGAASGAPIAVPSPAAAAAMDPNGRKNAAVGVNAPTFALFMAVGLVVGVAMA</sequence>
<evidence type="ECO:0000256" key="2">
    <source>
        <dbReference type="SAM" id="Phobius"/>
    </source>
</evidence>
<dbReference type="AlphaFoldDB" id="A0A5C3LP51"/>
<accession>A0A5C3LP51</accession>
<reference evidence="4 5" key="1">
    <citation type="journal article" date="2019" name="Nat. Ecol. Evol.">
        <title>Megaphylogeny resolves global patterns of mushroom evolution.</title>
        <authorList>
            <person name="Varga T."/>
            <person name="Krizsan K."/>
            <person name="Foldi C."/>
            <person name="Dima B."/>
            <person name="Sanchez-Garcia M."/>
            <person name="Sanchez-Ramirez S."/>
            <person name="Szollosi G.J."/>
            <person name="Szarkandi J.G."/>
            <person name="Papp V."/>
            <person name="Albert L."/>
            <person name="Andreopoulos W."/>
            <person name="Angelini C."/>
            <person name="Antonin V."/>
            <person name="Barry K.W."/>
            <person name="Bougher N.L."/>
            <person name="Buchanan P."/>
            <person name="Buyck B."/>
            <person name="Bense V."/>
            <person name="Catcheside P."/>
            <person name="Chovatia M."/>
            <person name="Cooper J."/>
            <person name="Damon W."/>
            <person name="Desjardin D."/>
            <person name="Finy P."/>
            <person name="Geml J."/>
            <person name="Haridas S."/>
            <person name="Hughes K."/>
            <person name="Justo A."/>
            <person name="Karasinski D."/>
            <person name="Kautmanova I."/>
            <person name="Kiss B."/>
            <person name="Kocsube S."/>
            <person name="Kotiranta H."/>
            <person name="LaButti K.M."/>
            <person name="Lechner B.E."/>
            <person name="Liimatainen K."/>
            <person name="Lipzen A."/>
            <person name="Lukacs Z."/>
            <person name="Mihaltcheva S."/>
            <person name="Morgado L.N."/>
            <person name="Niskanen T."/>
            <person name="Noordeloos M.E."/>
            <person name="Ohm R.A."/>
            <person name="Ortiz-Santana B."/>
            <person name="Ovrebo C."/>
            <person name="Racz N."/>
            <person name="Riley R."/>
            <person name="Savchenko A."/>
            <person name="Shiryaev A."/>
            <person name="Soop K."/>
            <person name="Spirin V."/>
            <person name="Szebenyi C."/>
            <person name="Tomsovsky M."/>
            <person name="Tulloss R.E."/>
            <person name="Uehling J."/>
            <person name="Grigoriev I.V."/>
            <person name="Vagvolgyi C."/>
            <person name="Papp T."/>
            <person name="Martin F.M."/>
            <person name="Miettinen O."/>
            <person name="Hibbett D.S."/>
            <person name="Nagy L.G."/>
        </authorList>
    </citation>
    <scope>NUCLEOTIDE SEQUENCE [LARGE SCALE GENOMIC DNA]</scope>
    <source>
        <strain evidence="4 5">CBS 166.37</strain>
    </source>
</reference>
<evidence type="ECO:0000313" key="4">
    <source>
        <dbReference type="EMBL" id="TFK34532.1"/>
    </source>
</evidence>
<feature type="signal peptide" evidence="3">
    <location>
        <begin position="1"/>
        <end position="30"/>
    </location>
</feature>
<keyword evidence="2" id="KW-0472">Membrane</keyword>
<evidence type="ECO:0000256" key="3">
    <source>
        <dbReference type="SAM" id="SignalP"/>
    </source>
</evidence>
<dbReference type="SUPFAM" id="SSF55486">
    <property type="entry name" value="Metalloproteases ('zincins'), catalytic domain"/>
    <property type="match status" value="1"/>
</dbReference>
<dbReference type="STRING" id="68775.A0A5C3LP51"/>
<keyword evidence="2" id="KW-1133">Transmembrane helix</keyword>
<protein>
    <submittedName>
        <fullName evidence="4">Uncharacterized protein</fullName>
    </submittedName>
</protein>
<keyword evidence="2" id="KW-0812">Transmembrane</keyword>